<proteinExistence type="predicted"/>
<keyword evidence="2" id="KW-0472">Membrane</keyword>
<evidence type="ECO:0000259" key="3">
    <source>
        <dbReference type="PROSITE" id="PS50234"/>
    </source>
</evidence>
<keyword evidence="2" id="KW-0812">Transmembrane</keyword>
<evidence type="ECO:0000313" key="5">
    <source>
        <dbReference type="Proteomes" id="UP001642483"/>
    </source>
</evidence>
<feature type="transmembrane region" description="Helical" evidence="2">
    <location>
        <begin position="524"/>
        <end position="545"/>
    </location>
</feature>
<keyword evidence="2" id="KW-1133">Transmembrane helix</keyword>
<dbReference type="InterPro" id="IPR050525">
    <property type="entry name" value="ECM_Assembly_Org"/>
</dbReference>
<evidence type="ECO:0000313" key="4">
    <source>
        <dbReference type="EMBL" id="CAK8678155.1"/>
    </source>
</evidence>
<dbReference type="Pfam" id="PF00092">
    <property type="entry name" value="VWA"/>
    <property type="match status" value="1"/>
</dbReference>
<feature type="domain" description="VWFA" evidence="3">
    <location>
        <begin position="199"/>
        <end position="380"/>
    </location>
</feature>
<protein>
    <recommendedName>
        <fullName evidence="3">VWFA domain-containing protein</fullName>
    </recommendedName>
</protein>
<feature type="coiled-coil region" evidence="1">
    <location>
        <begin position="682"/>
        <end position="714"/>
    </location>
</feature>
<comment type="caution">
    <text evidence="4">The sequence shown here is derived from an EMBL/GenBank/DDBJ whole genome shotgun (WGS) entry which is preliminary data.</text>
</comment>
<gene>
    <name evidence="4" type="ORF">CVLEPA_LOCUS8102</name>
</gene>
<keyword evidence="5" id="KW-1185">Reference proteome</keyword>
<reference evidence="4 5" key="1">
    <citation type="submission" date="2024-02" db="EMBL/GenBank/DDBJ databases">
        <authorList>
            <person name="Daric V."/>
            <person name="Darras S."/>
        </authorList>
    </citation>
    <scope>NUCLEOTIDE SEQUENCE [LARGE SCALE GENOMIC DNA]</scope>
</reference>
<dbReference type="SUPFAM" id="SSF53300">
    <property type="entry name" value="vWA-like"/>
    <property type="match status" value="1"/>
</dbReference>
<dbReference type="PANTHER" id="PTHR24020:SF87">
    <property type="entry name" value="COLLAGEN ALPHA-1(VI) CHAIN-LIKE"/>
    <property type="match status" value="1"/>
</dbReference>
<dbReference type="PRINTS" id="PR00453">
    <property type="entry name" value="VWFADOMAIN"/>
</dbReference>
<evidence type="ECO:0000256" key="2">
    <source>
        <dbReference type="SAM" id="Phobius"/>
    </source>
</evidence>
<name>A0ABP0FEQ1_CLALP</name>
<dbReference type="InterPro" id="IPR036465">
    <property type="entry name" value="vWFA_dom_sf"/>
</dbReference>
<dbReference type="PROSITE" id="PS50234">
    <property type="entry name" value="VWFA"/>
    <property type="match status" value="1"/>
</dbReference>
<keyword evidence="1" id="KW-0175">Coiled coil</keyword>
<dbReference type="EMBL" id="CAWYQH010000046">
    <property type="protein sequence ID" value="CAK8678155.1"/>
    <property type="molecule type" value="Genomic_DNA"/>
</dbReference>
<accession>A0ABP0FEQ1</accession>
<organism evidence="4 5">
    <name type="scientific">Clavelina lepadiformis</name>
    <name type="common">Light-bulb sea squirt</name>
    <name type="synonym">Ascidia lepadiformis</name>
    <dbReference type="NCBI Taxonomy" id="159417"/>
    <lineage>
        <taxon>Eukaryota</taxon>
        <taxon>Metazoa</taxon>
        <taxon>Chordata</taxon>
        <taxon>Tunicata</taxon>
        <taxon>Ascidiacea</taxon>
        <taxon>Aplousobranchia</taxon>
        <taxon>Clavelinidae</taxon>
        <taxon>Clavelina</taxon>
    </lineage>
</organism>
<dbReference type="PANTHER" id="PTHR24020">
    <property type="entry name" value="COLLAGEN ALPHA"/>
    <property type="match status" value="1"/>
</dbReference>
<dbReference type="InterPro" id="IPR002035">
    <property type="entry name" value="VWF_A"/>
</dbReference>
<evidence type="ECO:0000256" key="1">
    <source>
        <dbReference type="SAM" id="Coils"/>
    </source>
</evidence>
<dbReference type="Gene3D" id="1.20.920.60">
    <property type="match status" value="1"/>
</dbReference>
<dbReference type="Proteomes" id="UP001642483">
    <property type="component" value="Unassembled WGS sequence"/>
</dbReference>
<dbReference type="CDD" id="cd01472">
    <property type="entry name" value="vWA_collagen"/>
    <property type="match status" value="1"/>
</dbReference>
<sequence length="951" mass="103031">MKIFPFCSILIVLYYTNVRGRLILQSSQVSTRAVDLTLVSGSNGEDVVSACIQKLENLGVFSSDFGLMKRIAYVESNFGTNFTSKEAARGIWQISSAIETRFQETSTQFQLSDVINAIGLNFGPDLVDFNNYNFTIPLHAAVAARLYMELLLSSAVPGSVSDQATWWVANYNAGGSISTFTAQVAAFEAANNCTNQETDLWFCIDGSGSIGSTNFQTSKDFVDQVASSFNIDPSEVRTGMSVYSSAVNLVSYFNQHTTNTDFTSAVSSALYPSGGTQTGLAITDVVSNGFRQRNGARPLSQGVPRVLIVLTDGHSGDDVTAPAANAHASGITVFAIGIGSGIDQNEINEIASDPDSQHAYTVADFSSLITYLKNTLLQQACTVSAAIPDSTDVSVGVQPGNAYYGSIQVAISGFVTISFDVTSAVTSSGIVFLGTLPNPSAAFHVSSVQLVAGFVATVSINSSGTQRSRRSVNNSKTPKTGTTTIYLSMVSDGSSNLNVNMKAIATPTASETTSTATSTFNIDAVGGLIGGLVFIAAIVGTLFWVRMKKSRITPYPFILENQQTSSPDIGIKEDALIEIEKVRNTLRTIVSADFASSISIHSTKCLNEAISAAEILNIPENELLEAKTLLVTCKNKTNELQRIKEDLHNALTENDLNKTVNALAYAESCDYLLSWNPDDVELQKLLQRAKATLIEKSMLENAEAESQKDQLRAILLEDLENDADKNIILQDIIAFEAVLPSPLEQNSNDLDIIDKAKTNFRRKLKACLQTALQEACAEREITRIESVLAEIDGPVTSKHLKEDLNDEVFSLKIYNARELIKQLQELEKMRLTVLSLEQPLISEIRSYSAPPSGVNAVMAATFVLLGENESKLKEWQSIQVLVGKLGKDALKRRIINCKASDITKSSAKTAYNYIKGHVHEEVAIESKAAAVFLAWCETILREVNDRQGKED</sequence>
<dbReference type="SMART" id="SM00327">
    <property type="entry name" value="VWA"/>
    <property type="match status" value="1"/>
</dbReference>
<dbReference type="Gene3D" id="3.40.50.410">
    <property type="entry name" value="von Willebrand factor, type A domain"/>
    <property type="match status" value="1"/>
</dbReference>